<evidence type="ECO:0000256" key="3">
    <source>
        <dbReference type="ARBA" id="ARBA00022842"/>
    </source>
</evidence>
<evidence type="ECO:0000256" key="1">
    <source>
        <dbReference type="ARBA" id="ARBA00022679"/>
    </source>
</evidence>
<feature type="domain" description="PAP-associated" evidence="4">
    <location>
        <begin position="132"/>
        <end position="165"/>
    </location>
</feature>
<accession>A0A0M3KEF3</accession>
<dbReference type="OrthoDB" id="2274644at2759"/>
<keyword evidence="3" id="KW-0460">Magnesium</keyword>
<dbReference type="Proteomes" id="UP000267096">
    <property type="component" value="Unassembled WGS sequence"/>
</dbReference>
<keyword evidence="2" id="KW-0479">Metal-binding</keyword>
<organism evidence="7">
    <name type="scientific">Anisakis simplex</name>
    <name type="common">Herring worm</name>
    <dbReference type="NCBI Taxonomy" id="6269"/>
    <lineage>
        <taxon>Eukaryota</taxon>
        <taxon>Metazoa</taxon>
        <taxon>Ecdysozoa</taxon>
        <taxon>Nematoda</taxon>
        <taxon>Chromadorea</taxon>
        <taxon>Rhabditida</taxon>
        <taxon>Spirurina</taxon>
        <taxon>Ascaridomorpha</taxon>
        <taxon>Ascaridoidea</taxon>
        <taxon>Anisakidae</taxon>
        <taxon>Anisakis</taxon>
        <taxon>Anisakis simplex complex</taxon>
    </lineage>
</organism>
<keyword evidence="1" id="KW-0808">Transferase</keyword>
<proteinExistence type="predicted"/>
<dbReference type="WBParaSite" id="ASIM_0001936001-mRNA-1">
    <property type="protein sequence ID" value="ASIM_0001936001-mRNA-1"/>
    <property type="gene ID" value="ASIM_0001936001"/>
</dbReference>
<dbReference type="PANTHER" id="PTHR12271:SF117">
    <property type="entry name" value="PAP-ASSOCIATED DOMAIN-CONTAINING PROTEIN"/>
    <property type="match status" value="1"/>
</dbReference>
<dbReference type="GO" id="GO:0031123">
    <property type="term" value="P:RNA 3'-end processing"/>
    <property type="evidence" value="ECO:0007669"/>
    <property type="project" value="TreeGrafter"/>
</dbReference>
<dbReference type="Gene3D" id="1.10.1410.10">
    <property type="match status" value="1"/>
</dbReference>
<reference evidence="7" key="1">
    <citation type="submission" date="2017-02" db="UniProtKB">
        <authorList>
            <consortium name="WormBaseParasite"/>
        </authorList>
    </citation>
    <scope>IDENTIFICATION</scope>
</reference>
<dbReference type="GO" id="GO:1990817">
    <property type="term" value="F:poly(A) RNA polymerase activity"/>
    <property type="evidence" value="ECO:0007669"/>
    <property type="project" value="TreeGrafter"/>
</dbReference>
<sequence>MDELGEIEVDINCNNLAGVYNSYLLHHYARLDNRFPILCMVVKRWSDATFISDAMNGFFNRDFKYSSFSYSIKMLVLHFLQCAVWPPILPNLRKIDPNRFGGIKYNVPLEKLQIFDRSPELPPDRRRNCKTVAELLMAFFDYYARFDFENQKISMPQARVLDRERPFRGAKVEIEGPFDHENTARTVKSEECLELIKDAFQRASHAYLGPAPIAPTFNEITTATY</sequence>
<protein>
    <submittedName>
        <fullName evidence="7">Poly(A) RNA polymerase GLD2 (inferred by orthology to a human protein)</fullName>
    </submittedName>
</protein>
<gene>
    <name evidence="5" type="ORF">ASIM_LOCUS18751</name>
</gene>
<keyword evidence="6" id="KW-1185">Reference proteome</keyword>
<evidence type="ECO:0000313" key="6">
    <source>
        <dbReference type="Proteomes" id="UP000267096"/>
    </source>
</evidence>
<dbReference type="EMBL" id="UYRR01036036">
    <property type="protein sequence ID" value="VDK66076.1"/>
    <property type="molecule type" value="Genomic_DNA"/>
</dbReference>
<dbReference type="InterPro" id="IPR002058">
    <property type="entry name" value="PAP_assoc"/>
</dbReference>
<evidence type="ECO:0000259" key="4">
    <source>
        <dbReference type="Pfam" id="PF03828"/>
    </source>
</evidence>
<name>A0A0M3KEF3_ANISI</name>
<evidence type="ECO:0000256" key="2">
    <source>
        <dbReference type="ARBA" id="ARBA00022723"/>
    </source>
</evidence>
<evidence type="ECO:0000313" key="5">
    <source>
        <dbReference type="EMBL" id="VDK66076.1"/>
    </source>
</evidence>
<dbReference type="AlphaFoldDB" id="A0A0M3KEF3"/>
<dbReference type="SUPFAM" id="SSF81631">
    <property type="entry name" value="PAP/OAS1 substrate-binding domain"/>
    <property type="match status" value="1"/>
</dbReference>
<evidence type="ECO:0000313" key="7">
    <source>
        <dbReference type="WBParaSite" id="ASIM_0001936001-mRNA-1"/>
    </source>
</evidence>
<reference evidence="5 6" key="2">
    <citation type="submission" date="2018-11" db="EMBL/GenBank/DDBJ databases">
        <authorList>
            <consortium name="Pathogen Informatics"/>
        </authorList>
    </citation>
    <scope>NUCLEOTIDE SEQUENCE [LARGE SCALE GENOMIC DNA]</scope>
</reference>
<dbReference type="GO" id="GO:0046872">
    <property type="term" value="F:metal ion binding"/>
    <property type="evidence" value="ECO:0007669"/>
    <property type="project" value="UniProtKB-KW"/>
</dbReference>
<dbReference type="Pfam" id="PF03828">
    <property type="entry name" value="PAP_assoc"/>
    <property type="match status" value="1"/>
</dbReference>
<dbReference type="PANTHER" id="PTHR12271">
    <property type="entry name" value="POLY A POLYMERASE CID PAP -RELATED"/>
    <property type="match status" value="1"/>
</dbReference>